<dbReference type="Pfam" id="PF00877">
    <property type="entry name" value="NLPC_P60"/>
    <property type="match status" value="1"/>
</dbReference>
<reference evidence="8" key="2">
    <citation type="submission" date="2023-01" db="EMBL/GenBank/DDBJ databases">
        <authorList>
            <person name="Sun Q."/>
            <person name="Evtushenko L."/>
        </authorList>
    </citation>
    <scope>NUCLEOTIDE SEQUENCE</scope>
    <source>
        <strain evidence="8">VKM B-2935</strain>
    </source>
</reference>
<feature type="compositionally biased region" description="Low complexity" evidence="5">
    <location>
        <begin position="35"/>
        <end position="48"/>
    </location>
</feature>
<feature type="signal peptide" evidence="6">
    <location>
        <begin position="1"/>
        <end position="21"/>
    </location>
</feature>
<keyword evidence="9" id="KW-1185">Reference proteome</keyword>
<feature type="domain" description="NlpC/P60" evidence="7">
    <location>
        <begin position="62"/>
        <end position="187"/>
    </location>
</feature>
<name>A0A9W6K2K5_9PSED</name>
<dbReference type="InterPro" id="IPR038765">
    <property type="entry name" value="Papain-like_cys_pep_sf"/>
</dbReference>
<sequence length="199" mass="21773">MRSLHQTWLSICLCLPLAAVASHSAASNRYQPLPAHSTGHTASTSSISNAPASTSPERSEAAKNSSSVLGRAVNTLGVRYRWGGSSPEKGFDCSGLVRYAFDDIDSVDLSRTSNAMARTDGKKVARDDLEPGDLLFFNIRGGRINHVAIYLGNDRFIHAPRRGKAVTIDTLNKPYWKTRYAMAKRVLPSNEPQLRVTSR</sequence>
<organism evidence="8 9">
    <name type="scientific">Pseudomonas turukhanskensis</name>
    <dbReference type="NCBI Taxonomy" id="1806536"/>
    <lineage>
        <taxon>Bacteria</taxon>
        <taxon>Pseudomonadati</taxon>
        <taxon>Pseudomonadota</taxon>
        <taxon>Gammaproteobacteria</taxon>
        <taxon>Pseudomonadales</taxon>
        <taxon>Pseudomonadaceae</taxon>
        <taxon>Pseudomonas</taxon>
    </lineage>
</organism>
<dbReference type="AlphaFoldDB" id="A0A9W6K2K5"/>
<dbReference type="PROSITE" id="PS51935">
    <property type="entry name" value="NLPC_P60"/>
    <property type="match status" value="1"/>
</dbReference>
<accession>A0A9W6K2K5</accession>
<keyword evidence="4" id="KW-0788">Thiol protease</keyword>
<dbReference type="PANTHER" id="PTHR47053:SF1">
    <property type="entry name" value="MUREIN DD-ENDOPEPTIDASE MEPH-RELATED"/>
    <property type="match status" value="1"/>
</dbReference>
<evidence type="ECO:0000256" key="3">
    <source>
        <dbReference type="ARBA" id="ARBA00022801"/>
    </source>
</evidence>
<dbReference type="InterPro" id="IPR000064">
    <property type="entry name" value="NLP_P60_dom"/>
</dbReference>
<feature type="compositionally biased region" description="Polar residues" evidence="5">
    <location>
        <begin position="49"/>
        <end position="66"/>
    </location>
</feature>
<evidence type="ECO:0000256" key="1">
    <source>
        <dbReference type="ARBA" id="ARBA00007074"/>
    </source>
</evidence>
<keyword evidence="2" id="KW-0645">Protease</keyword>
<dbReference type="GO" id="GO:0006508">
    <property type="term" value="P:proteolysis"/>
    <property type="evidence" value="ECO:0007669"/>
    <property type="project" value="UniProtKB-KW"/>
</dbReference>
<dbReference type="GO" id="GO:0008234">
    <property type="term" value="F:cysteine-type peptidase activity"/>
    <property type="evidence" value="ECO:0007669"/>
    <property type="project" value="UniProtKB-KW"/>
</dbReference>
<comment type="similarity">
    <text evidence="1">Belongs to the peptidase C40 family.</text>
</comment>
<dbReference type="EMBL" id="BSFN01000001">
    <property type="protein sequence ID" value="GLK87051.1"/>
    <property type="molecule type" value="Genomic_DNA"/>
</dbReference>
<comment type="caution">
    <text evidence="8">The sequence shown here is derived from an EMBL/GenBank/DDBJ whole genome shotgun (WGS) entry which is preliminary data.</text>
</comment>
<evidence type="ECO:0000313" key="8">
    <source>
        <dbReference type="EMBL" id="GLK87051.1"/>
    </source>
</evidence>
<evidence type="ECO:0000313" key="9">
    <source>
        <dbReference type="Proteomes" id="UP001143328"/>
    </source>
</evidence>
<feature type="chain" id="PRO_5040816977" evidence="6">
    <location>
        <begin position="22"/>
        <end position="199"/>
    </location>
</feature>
<dbReference type="InterPro" id="IPR051202">
    <property type="entry name" value="Peptidase_C40"/>
</dbReference>
<dbReference type="PANTHER" id="PTHR47053">
    <property type="entry name" value="MUREIN DD-ENDOPEPTIDASE MEPH-RELATED"/>
    <property type="match status" value="1"/>
</dbReference>
<evidence type="ECO:0000256" key="4">
    <source>
        <dbReference type="ARBA" id="ARBA00022807"/>
    </source>
</evidence>
<dbReference type="SUPFAM" id="SSF54001">
    <property type="entry name" value="Cysteine proteinases"/>
    <property type="match status" value="1"/>
</dbReference>
<keyword evidence="6" id="KW-0732">Signal</keyword>
<dbReference type="Proteomes" id="UP001143328">
    <property type="component" value="Unassembled WGS sequence"/>
</dbReference>
<evidence type="ECO:0000256" key="6">
    <source>
        <dbReference type="SAM" id="SignalP"/>
    </source>
</evidence>
<dbReference type="Gene3D" id="3.90.1720.10">
    <property type="entry name" value="endopeptidase domain like (from Nostoc punctiforme)"/>
    <property type="match status" value="1"/>
</dbReference>
<proteinExistence type="inferred from homology"/>
<reference evidence="8" key="1">
    <citation type="journal article" date="2014" name="Int. J. Syst. Evol. Microbiol.">
        <title>Complete genome sequence of Corynebacterium casei LMG S-19264T (=DSM 44701T), isolated from a smear-ripened cheese.</title>
        <authorList>
            <consortium name="US DOE Joint Genome Institute (JGI-PGF)"/>
            <person name="Walter F."/>
            <person name="Albersmeier A."/>
            <person name="Kalinowski J."/>
            <person name="Ruckert C."/>
        </authorList>
    </citation>
    <scope>NUCLEOTIDE SEQUENCE</scope>
    <source>
        <strain evidence="8">VKM B-2935</strain>
    </source>
</reference>
<evidence type="ECO:0000256" key="2">
    <source>
        <dbReference type="ARBA" id="ARBA00022670"/>
    </source>
</evidence>
<protein>
    <submittedName>
        <fullName evidence="8">Glycoside hydrolase</fullName>
    </submittedName>
</protein>
<evidence type="ECO:0000256" key="5">
    <source>
        <dbReference type="SAM" id="MobiDB-lite"/>
    </source>
</evidence>
<feature type="region of interest" description="Disordered" evidence="5">
    <location>
        <begin position="31"/>
        <end position="66"/>
    </location>
</feature>
<dbReference type="RefSeq" id="WP_271193281.1">
    <property type="nucleotide sequence ID" value="NZ_BSFN01000001.1"/>
</dbReference>
<evidence type="ECO:0000259" key="7">
    <source>
        <dbReference type="PROSITE" id="PS51935"/>
    </source>
</evidence>
<keyword evidence="3 8" id="KW-0378">Hydrolase</keyword>
<gene>
    <name evidence="8" type="ORF">GCM10017655_01130</name>
</gene>